<dbReference type="KEGG" id="vde:111250099"/>
<evidence type="ECO:0000313" key="5">
    <source>
        <dbReference type="EnsemblMetazoa" id="XP_022660532"/>
    </source>
</evidence>
<dbReference type="GeneID" id="111250099"/>
<feature type="region of interest" description="Disordered" evidence="3">
    <location>
        <begin position="191"/>
        <end position="383"/>
    </location>
</feature>
<dbReference type="OrthoDB" id="2573941at2759"/>
<dbReference type="AlphaFoldDB" id="A0A7M7K2N3"/>
<dbReference type="InterPro" id="IPR045844">
    <property type="entry name" value="RRM_Ist3-like"/>
</dbReference>
<feature type="compositionally biased region" description="Basic and acidic residues" evidence="3">
    <location>
        <begin position="344"/>
        <end position="354"/>
    </location>
</feature>
<dbReference type="PROSITE" id="PS50102">
    <property type="entry name" value="RRM"/>
    <property type="match status" value="1"/>
</dbReference>
<dbReference type="GO" id="GO:0071013">
    <property type="term" value="C:catalytic step 2 spliceosome"/>
    <property type="evidence" value="ECO:0007669"/>
    <property type="project" value="TreeGrafter"/>
</dbReference>
<dbReference type="InParanoid" id="A0A7M7K2N3"/>
<organism evidence="5 6">
    <name type="scientific">Varroa destructor</name>
    <name type="common">Honeybee mite</name>
    <dbReference type="NCBI Taxonomy" id="109461"/>
    <lineage>
        <taxon>Eukaryota</taxon>
        <taxon>Metazoa</taxon>
        <taxon>Ecdysozoa</taxon>
        <taxon>Arthropoda</taxon>
        <taxon>Chelicerata</taxon>
        <taxon>Arachnida</taxon>
        <taxon>Acari</taxon>
        <taxon>Parasitiformes</taxon>
        <taxon>Mesostigmata</taxon>
        <taxon>Gamasina</taxon>
        <taxon>Dermanyssoidea</taxon>
        <taxon>Varroidae</taxon>
        <taxon>Varroa</taxon>
    </lineage>
</organism>
<dbReference type="SMART" id="SM00360">
    <property type="entry name" value="RRM"/>
    <property type="match status" value="1"/>
</dbReference>
<protein>
    <recommendedName>
        <fullName evidence="4">RRM domain-containing protein</fullName>
    </recommendedName>
</protein>
<dbReference type="EnsemblMetazoa" id="XM_022804797">
    <property type="protein sequence ID" value="XP_022660532"/>
    <property type="gene ID" value="LOC111250099"/>
</dbReference>
<dbReference type="GO" id="GO:0000398">
    <property type="term" value="P:mRNA splicing, via spliceosome"/>
    <property type="evidence" value="ECO:0007669"/>
    <property type="project" value="InterPro"/>
</dbReference>
<dbReference type="FunFam" id="3.30.70.330:FF:000962">
    <property type="entry name" value="RBMX2 ortholog"/>
    <property type="match status" value="1"/>
</dbReference>
<sequence>MFDSAPSNRQMKSSQLRSRVFLLSEKYELSHYWYSCVLVDWVFSNVKNLQKINERELQLGLTGQDKSWHSKYKNSAWIYFGGVSFDLTEGDLLCVFSQYGEIVNINLVRDKKTGKSRGYGFLCYEDQRSTILSVDNLNGIKLCNRIIRVDHVENYRPPKESEEYDELTKLLHEKGCAPEVIHELQQNKVDGISAEGKTAREDVVPGRDEKAAQEKAEKKRLRREKKCTKKVRKKEKKALKKARKKRKRMKKAKNNDKEKEKDVDTDKDKHSRKKYSSDESDASDDCGVYASSNSSSSDSEDSSLEAQKRRTGGDPRKSSYRESHSRSNRHDQSSSSQGSASRRRYSDVKSDSYRTLHSGRRWSPESRHRSRSSDRYHGRSRSR</sequence>
<dbReference type="InterPro" id="IPR051847">
    <property type="entry name" value="RNA_proc/Spliceosome_comp"/>
</dbReference>
<dbReference type="OMA" id="SCEDEIP"/>
<keyword evidence="6" id="KW-1185">Reference proteome</keyword>
<proteinExistence type="predicted"/>
<dbReference type="Proteomes" id="UP000594260">
    <property type="component" value="Unplaced"/>
</dbReference>
<evidence type="ECO:0000256" key="1">
    <source>
        <dbReference type="ARBA" id="ARBA00022884"/>
    </source>
</evidence>
<name>A0A7M7K2N3_VARDE</name>
<feature type="domain" description="RRM" evidence="4">
    <location>
        <begin position="76"/>
        <end position="154"/>
    </location>
</feature>
<dbReference type="Pfam" id="PF00076">
    <property type="entry name" value="RRM_1"/>
    <property type="match status" value="1"/>
</dbReference>
<dbReference type="GO" id="GO:0071011">
    <property type="term" value="C:precatalytic spliceosome"/>
    <property type="evidence" value="ECO:0007669"/>
    <property type="project" value="TreeGrafter"/>
</dbReference>
<evidence type="ECO:0000256" key="2">
    <source>
        <dbReference type="PROSITE-ProRule" id="PRU00176"/>
    </source>
</evidence>
<evidence type="ECO:0000256" key="3">
    <source>
        <dbReference type="SAM" id="MobiDB-lite"/>
    </source>
</evidence>
<feature type="compositionally biased region" description="Basic and acidic residues" evidence="3">
    <location>
        <begin position="306"/>
        <end position="332"/>
    </location>
</feature>
<feature type="compositionally biased region" description="Basic residues" evidence="3">
    <location>
        <begin position="218"/>
        <end position="252"/>
    </location>
</feature>
<reference evidence="5" key="1">
    <citation type="submission" date="2021-01" db="UniProtKB">
        <authorList>
            <consortium name="EnsemblMetazoa"/>
        </authorList>
    </citation>
    <scope>IDENTIFICATION</scope>
</reference>
<dbReference type="SUPFAM" id="SSF54928">
    <property type="entry name" value="RNA-binding domain, RBD"/>
    <property type="match status" value="1"/>
</dbReference>
<evidence type="ECO:0000313" key="6">
    <source>
        <dbReference type="Proteomes" id="UP000594260"/>
    </source>
</evidence>
<dbReference type="GO" id="GO:0005686">
    <property type="term" value="C:U2 snRNP"/>
    <property type="evidence" value="ECO:0007669"/>
    <property type="project" value="TreeGrafter"/>
</dbReference>
<dbReference type="Gene3D" id="3.30.70.330">
    <property type="match status" value="1"/>
</dbReference>
<accession>A0A7M7K2N3</accession>
<evidence type="ECO:0000259" key="4">
    <source>
        <dbReference type="PROSITE" id="PS50102"/>
    </source>
</evidence>
<dbReference type="InterPro" id="IPR012677">
    <property type="entry name" value="Nucleotide-bd_a/b_plait_sf"/>
</dbReference>
<keyword evidence="1 2" id="KW-0694">RNA-binding</keyword>
<dbReference type="InterPro" id="IPR000504">
    <property type="entry name" value="RRM_dom"/>
</dbReference>
<dbReference type="PANTHER" id="PTHR45880:SF1">
    <property type="entry name" value="RNA-BINDING MOTIF PROTEIN, X-LINKED 2"/>
    <property type="match status" value="1"/>
</dbReference>
<dbReference type="RefSeq" id="XP_022660532.1">
    <property type="nucleotide sequence ID" value="XM_022804797.1"/>
</dbReference>
<dbReference type="InterPro" id="IPR035979">
    <property type="entry name" value="RBD_domain_sf"/>
</dbReference>
<feature type="compositionally biased region" description="Basic and acidic residues" evidence="3">
    <location>
        <begin position="362"/>
        <end position="377"/>
    </location>
</feature>
<dbReference type="GO" id="GO:0003723">
    <property type="term" value="F:RNA binding"/>
    <property type="evidence" value="ECO:0007669"/>
    <property type="project" value="UniProtKB-UniRule"/>
</dbReference>
<dbReference type="PANTHER" id="PTHR45880">
    <property type="entry name" value="RNA-BINDING MOTIF PROTEIN, X-LINKED 2"/>
    <property type="match status" value="1"/>
</dbReference>
<feature type="compositionally biased region" description="Basic and acidic residues" evidence="3">
    <location>
        <begin position="197"/>
        <end position="217"/>
    </location>
</feature>
<dbReference type="CDD" id="cd12411">
    <property type="entry name" value="RRM_ist3_like"/>
    <property type="match status" value="1"/>
</dbReference>
<feature type="compositionally biased region" description="Basic and acidic residues" evidence="3">
    <location>
        <begin position="253"/>
        <end position="269"/>
    </location>
</feature>